<keyword evidence="4 8" id="KW-0479">Metal-binding</keyword>
<dbReference type="AlphaFoldDB" id="A0A370CJK5"/>
<dbReference type="NCBIfam" id="TIGR00043">
    <property type="entry name" value="rRNA maturation RNase YbeY"/>
    <property type="match status" value="1"/>
</dbReference>
<dbReference type="InterPro" id="IPR023091">
    <property type="entry name" value="MetalPrtase_cat_dom_sf_prd"/>
</dbReference>
<comment type="function">
    <text evidence="8">Single strand-specific metallo-endoribonuclease involved in late-stage 70S ribosome quality control and in maturation of the 3' terminus of the 16S rRNA.</text>
</comment>
<dbReference type="GO" id="GO:0006364">
    <property type="term" value="P:rRNA processing"/>
    <property type="evidence" value="ECO:0007669"/>
    <property type="project" value="UniProtKB-UniRule"/>
</dbReference>
<comment type="similarity">
    <text evidence="1 8">Belongs to the endoribonuclease YbeY family.</text>
</comment>
<evidence type="ECO:0000256" key="6">
    <source>
        <dbReference type="ARBA" id="ARBA00022801"/>
    </source>
</evidence>
<dbReference type="GO" id="GO:0004521">
    <property type="term" value="F:RNA endonuclease activity"/>
    <property type="evidence" value="ECO:0007669"/>
    <property type="project" value="UniProtKB-UniRule"/>
</dbReference>
<keyword evidence="7 8" id="KW-0862">Zinc</keyword>
<keyword evidence="5 8" id="KW-0255">Endonuclease</keyword>
<comment type="caution">
    <text evidence="9">The sequence shown here is derived from an EMBL/GenBank/DDBJ whole genome shotgun (WGS) entry which is preliminary data.</text>
</comment>
<dbReference type="GO" id="GO:0004222">
    <property type="term" value="F:metalloendopeptidase activity"/>
    <property type="evidence" value="ECO:0007669"/>
    <property type="project" value="InterPro"/>
</dbReference>
<keyword evidence="8" id="KW-0698">rRNA processing</keyword>
<dbReference type="EC" id="3.1.-.-" evidence="8"/>
<evidence type="ECO:0000256" key="5">
    <source>
        <dbReference type="ARBA" id="ARBA00022759"/>
    </source>
</evidence>
<sequence length="157" mass="18147">MRNTKTPKKRPKITVQTIASNTFIPSRYFLQQWVNKALSHHATHSQVNIRVVNKKESTQLNHTYRHKKGPTNILSFSFEPPPGVRSPFLGDLVICAALVNQEAKQQQKTHLAHWAHLVIHGCLHLLGYDHHNDKEAKRMESREIQLLEDLGYENPYI</sequence>
<gene>
    <name evidence="8" type="primary">ybeY</name>
    <name evidence="9" type="ORF">CFE62_001130</name>
</gene>
<evidence type="ECO:0000256" key="8">
    <source>
        <dbReference type="HAMAP-Rule" id="MF_00009"/>
    </source>
</evidence>
<evidence type="ECO:0000256" key="2">
    <source>
        <dbReference type="ARBA" id="ARBA00022517"/>
    </source>
</evidence>
<dbReference type="Pfam" id="PF02130">
    <property type="entry name" value="YbeY"/>
    <property type="match status" value="1"/>
</dbReference>
<keyword evidence="2 8" id="KW-0690">Ribosome biogenesis</keyword>
<evidence type="ECO:0000256" key="4">
    <source>
        <dbReference type="ARBA" id="ARBA00022723"/>
    </source>
</evidence>
<keyword evidence="6 8" id="KW-0378">Hydrolase</keyword>
<evidence type="ECO:0000256" key="3">
    <source>
        <dbReference type="ARBA" id="ARBA00022722"/>
    </source>
</evidence>
<comment type="cofactor">
    <cofactor evidence="8">
        <name>Zn(2+)</name>
        <dbReference type="ChEBI" id="CHEBI:29105"/>
    </cofactor>
    <text evidence="8">Binds 1 zinc ion.</text>
</comment>
<dbReference type="EMBL" id="NMOS02000002">
    <property type="protein sequence ID" value="RDH40995.1"/>
    <property type="molecule type" value="Genomic_DNA"/>
</dbReference>
<evidence type="ECO:0000256" key="7">
    <source>
        <dbReference type="ARBA" id="ARBA00022833"/>
    </source>
</evidence>
<dbReference type="PANTHER" id="PTHR46986">
    <property type="entry name" value="ENDORIBONUCLEASE YBEY, CHLOROPLASTIC"/>
    <property type="match status" value="1"/>
</dbReference>
<feature type="binding site" evidence="8">
    <location>
        <position position="120"/>
    </location>
    <ligand>
        <name>Zn(2+)</name>
        <dbReference type="ChEBI" id="CHEBI:29105"/>
        <note>catalytic</note>
    </ligand>
</feature>
<dbReference type="SUPFAM" id="SSF55486">
    <property type="entry name" value="Metalloproteases ('zincins'), catalytic domain"/>
    <property type="match status" value="1"/>
</dbReference>
<evidence type="ECO:0000256" key="1">
    <source>
        <dbReference type="ARBA" id="ARBA00010875"/>
    </source>
</evidence>
<keyword evidence="10" id="KW-1185">Reference proteome</keyword>
<accession>A0A370CJK5</accession>
<proteinExistence type="inferred from homology"/>
<reference evidence="9 10" key="1">
    <citation type="journal article" date="2017" name="Int. J. Syst. Evol. Microbiol.">
        <title>Aquarickettsiella crustaci n. gen. n. sp. (Gammaproteobacteria: Legionellales: Coxiellaceae); a bacterial pathogen of the freshwater crustacean: Gammarus fossarum (Malacostraca: Amphipoda).</title>
        <authorList>
            <person name="Bojko J."/>
            <person name="Dunn A.M."/>
            <person name="Stebbing P.D."/>
            <person name="Van Aerle R."/>
            <person name="Bacela-Spychalska K."/>
            <person name="Bean T.P."/>
            <person name="Stentiford G.D."/>
        </authorList>
    </citation>
    <scope>NUCLEOTIDE SEQUENCE [LARGE SCALE GENOMIC DNA]</scope>
    <source>
        <strain evidence="9">RA15029</strain>
    </source>
</reference>
<dbReference type="GO" id="GO:0008270">
    <property type="term" value="F:zinc ion binding"/>
    <property type="evidence" value="ECO:0007669"/>
    <property type="project" value="UniProtKB-UniRule"/>
</dbReference>
<dbReference type="HAMAP" id="MF_00009">
    <property type="entry name" value="Endoribonucl_YbeY"/>
    <property type="match status" value="1"/>
</dbReference>
<organism evidence="9 10">
    <name type="scientific">Candidatus Aquirickettsiella gammari</name>
    <dbReference type="NCBI Taxonomy" id="2016198"/>
    <lineage>
        <taxon>Bacteria</taxon>
        <taxon>Pseudomonadati</taxon>
        <taxon>Pseudomonadota</taxon>
        <taxon>Gammaproteobacteria</taxon>
        <taxon>Legionellales</taxon>
        <taxon>Coxiellaceae</taxon>
        <taxon>Candidatus Aquirickettsiella</taxon>
    </lineage>
</organism>
<feature type="binding site" evidence="8">
    <location>
        <position position="124"/>
    </location>
    <ligand>
        <name>Zn(2+)</name>
        <dbReference type="ChEBI" id="CHEBI:29105"/>
        <note>catalytic</note>
    </ligand>
</feature>
<comment type="subcellular location">
    <subcellularLocation>
        <location evidence="8">Cytoplasm</location>
    </subcellularLocation>
</comment>
<keyword evidence="8" id="KW-0963">Cytoplasm</keyword>
<dbReference type="PROSITE" id="PS01306">
    <property type="entry name" value="UPF0054"/>
    <property type="match status" value="1"/>
</dbReference>
<dbReference type="Proteomes" id="UP000226429">
    <property type="component" value="Unassembled WGS sequence"/>
</dbReference>
<dbReference type="GO" id="GO:0005737">
    <property type="term" value="C:cytoplasm"/>
    <property type="evidence" value="ECO:0007669"/>
    <property type="project" value="UniProtKB-SubCell"/>
</dbReference>
<feature type="binding site" evidence="8">
    <location>
        <position position="130"/>
    </location>
    <ligand>
        <name>Zn(2+)</name>
        <dbReference type="ChEBI" id="CHEBI:29105"/>
        <note>catalytic</note>
    </ligand>
</feature>
<dbReference type="PANTHER" id="PTHR46986:SF1">
    <property type="entry name" value="ENDORIBONUCLEASE YBEY, CHLOROPLASTIC"/>
    <property type="match status" value="1"/>
</dbReference>
<evidence type="ECO:0000313" key="10">
    <source>
        <dbReference type="Proteomes" id="UP000226429"/>
    </source>
</evidence>
<evidence type="ECO:0000313" key="9">
    <source>
        <dbReference type="EMBL" id="RDH40995.1"/>
    </source>
</evidence>
<dbReference type="InterPro" id="IPR020549">
    <property type="entry name" value="YbeY_CS"/>
</dbReference>
<dbReference type="Gene3D" id="3.40.390.30">
    <property type="entry name" value="Metalloproteases ('zincins'), catalytic domain"/>
    <property type="match status" value="1"/>
</dbReference>
<name>A0A370CJK5_9COXI</name>
<protein>
    <recommendedName>
        <fullName evidence="8">Endoribonuclease YbeY</fullName>
        <ecNumber evidence="8">3.1.-.-</ecNumber>
    </recommendedName>
</protein>
<reference evidence="9 10" key="2">
    <citation type="journal article" date="2018" name="J. Invertebr. Pathol.">
        <title>'Candidatus Aquirickettsiella gammari' (Gammaproteobacteria: Legionellales: Coxiellaceae): A bacterial pathogen of the freshwater crustacean Gammarus fossarum (Malacostraca: Amphipoda).</title>
        <authorList>
            <person name="Bojko J."/>
            <person name="Dunn A.M."/>
            <person name="Stebbing P.D."/>
            <person name="van Aerle R."/>
            <person name="Bacela-Spychalska K."/>
            <person name="Bean T.P."/>
            <person name="Urrutia A."/>
            <person name="Stentiford G.D."/>
        </authorList>
    </citation>
    <scope>NUCLEOTIDE SEQUENCE [LARGE SCALE GENOMIC DNA]</scope>
    <source>
        <strain evidence="9">RA15029</strain>
    </source>
</reference>
<dbReference type="InterPro" id="IPR002036">
    <property type="entry name" value="YbeY"/>
</dbReference>
<keyword evidence="3 8" id="KW-0540">Nuclease</keyword>